<organism evidence="2 3">
    <name type="scientific">Megasphaera hutchinsoni</name>
    <dbReference type="NCBI Taxonomy" id="1588748"/>
    <lineage>
        <taxon>Bacteria</taxon>
        <taxon>Bacillati</taxon>
        <taxon>Bacillota</taxon>
        <taxon>Negativicutes</taxon>
        <taxon>Veillonellales</taxon>
        <taxon>Veillonellaceae</taxon>
        <taxon>Megasphaera</taxon>
    </lineage>
</organism>
<gene>
    <name evidence="2" type="ORF">HMPREF3182_01103</name>
</gene>
<dbReference type="InterPro" id="IPR002847">
    <property type="entry name" value="F420-0_gamma-glut_ligase-dom"/>
</dbReference>
<dbReference type="Gene3D" id="3.30.1330.100">
    <property type="entry name" value="CofE-like"/>
    <property type="match status" value="1"/>
</dbReference>
<feature type="domain" description="Coenzyme F420:L-glutamate ligase-like" evidence="1">
    <location>
        <begin position="9"/>
        <end position="67"/>
    </location>
</feature>
<accession>A0A134CER4</accession>
<proteinExistence type="predicted"/>
<keyword evidence="3" id="KW-1185">Reference proteome</keyword>
<evidence type="ECO:0000313" key="2">
    <source>
        <dbReference type="EMBL" id="KXB90679.1"/>
    </source>
</evidence>
<name>A0A134CER4_9FIRM</name>
<dbReference type="Proteomes" id="UP000070160">
    <property type="component" value="Unassembled WGS sequence"/>
</dbReference>
<evidence type="ECO:0000313" key="3">
    <source>
        <dbReference type="Proteomes" id="UP000070160"/>
    </source>
</evidence>
<dbReference type="EMBL" id="LSDT01000044">
    <property type="protein sequence ID" value="KXB90679.1"/>
    <property type="molecule type" value="Genomic_DNA"/>
</dbReference>
<dbReference type="RefSeq" id="WP_007392737.1">
    <property type="nucleotide sequence ID" value="NZ_KQ960952.1"/>
</dbReference>
<reference evidence="3" key="1">
    <citation type="submission" date="2016-01" db="EMBL/GenBank/DDBJ databases">
        <authorList>
            <person name="Mitreva M."/>
            <person name="Pepin K.H."/>
            <person name="Mihindukulasuriya K.A."/>
            <person name="Fulton R."/>
            <person name="Fronick C."/>
            <person name="O'Laughlin M."/>
            <person name="Miner T."/>
            <person name="Herter B."/>
            <person name="Rosa B.A."/>
            <person name="Cordes M."/>
            <person name="Tomlinson C."/>
            <person name="Wollam A."/>
            <person name="Palsikar V.B."/>
            <person name="Mardis E.R."/>
            <person name="Wilson R.K."/>
        </authorList>
    </citation>
    <scope>NUCLEOTIDE SEQUENCE [LARGE SCALE GENOMIC DNA]</scope>
    <source>
        <strain evidence="3">KA00182</strain>
    </source>
</reference>
<dbReference type="PATRIC" id="fig|1588748.3.peg.1062"/>
<protein>
    <recommendedName>
        <fullName evidence="1">Coenzyme F420:L-glutamate ligase-like domain-containing protein</fullName>
    </recommendedName>
</protein>
<sequence>MSKVEVIPVKTAVLTEQDNIIDVIKKYTANLVTKEDIICIAESVVAITQHRFTRPEELHISWQARLLRRFVPPEGSMSSLYGMQAAMNIEGKWKVLFSFLIGGIAKVCGKRGVWYSLCPQAALIDDVTGTMPPFDKCIVFGPKNPTQVANQIAQQIDCKGVCIADVNDLKRACIVGYSQGIDPTHMVALLRNNPFGNDSQTTPIVIIKNDISKTQI</sequence>
<dbReference type="STRING" id="1588748.HMPREF3182_01103"/>
<evidence type="ECO:0000259" key="1">
    <source>
        <dbReference type="Pfam" id="PF01996"/>
    </source>
</evidence>
<dbReference type="AlphaFoldDB" id="A0A134CER4"/>
<comment type="caution">
    <text evidence="2">The sequence shown here is derived from an EMBL/GenBank/DDBJ whole genome shotgun (WGS) entry which is preliminary data.</text>
</comment>
<dbReference type="Pfam" id="PF01996">
    <property type="entry name" value="F420_ligase"/>
    <property type="match status" value="1"/>
</dbReference>
<dbReference type="SUPFAM" id="SSF144010">
    <property type="entry name" value="CofE-like"/>
    <property type="match status" value="1"/>
</dbReference>